<comment type="function">
    <text evidence="14">Receptor involved in the costimulatory signal essential for T-lymphocyte proliferation and interleukin-2 production, by binding CD28 or CTLA-4. May play a critical role in the early events of T-cell activation and costimulation of naive T-cells, such as deciding between immunity and anergy that is made by T-cells within 24 hours after activation. Also involved in the regulation of B cells function, plays a role in regulating the level of IgG(1) produced. Upon CD40 engagement, activates NF-kappa-B signaling pathway via phospholipase C and protein kinase C activation.</text>
</comment>
<keyword evidence="13" id="KW-0393">Immunoglobulin domain</keyword>
<comment type="subcellular location">
    <subcellularLocation>
        <location evidence="1">Cell membrane</location>
        <topology evidence="1">Single-pass type I membrane protein</topology>
    </subcellularLocation>
</comment>
<evidence type="ECO:0000259" key="20">
    <source>
        <dbReference type="PROSITE" id="PS50835"/>
    </source>
</evidence>
<evidence type="ECO:0000256" key="10">
    <source>
        <dbReference type="ARBA" id="ARBA00023157"/>
    </source>
</evidence>
<evidence type="ECO:0000256" key="11">
    <source>
        <dbReference type="ARBA" id="ARBA00023170"/>
    </source>
</evidence>
<feature type="domain" description="Ig-like" evidence="20">
    <location>
        <begin position="16"/>
        <end position="146"/>
    </location>
</feature>
<dbReference type="PANTHER" id="PTHR25466">
    <property type="entry name" value="T-LYMPHOCYTE ACTIVATION ANTIGEN"/>
    <property type="match status" value="1"/>
</dbReference>
<feature type="region of interest" description="Disordered" evidence="18">
    <location>
        <begin position="295"/>
        <end position="346"/>
    </location>
</feature>
<feature type="transmembrane region" description="Helical" evidence="19">
    <location>
        <begin position="265"/>
        <end position="285"/>
    </location>
</feature>
<evidence type="ECO:0000256" key="19">
    <source>
        <dbReference type="SAM" id="Phobius"/>
    </source>
</evidence>
<evidence type="ECO:0000256" key="17">
    <source>
        <dbReference type="ARBA" id="ARBA00078929"/>
    </source>
</evidence>
<dbReference type="KEGG" id="ccan:109682249"/>
<dbReference type="PANTHER" id="PTHR25466:SF2">
    <property type="entry name" value="T-LYMPHOCYTE ACTIVATION ANTIGEN CD86"/>
    <property type="match status" value="1"/>
</dbReference>
<keyword evidence="10" id="KW-1015">Disulfide bond</keyword>
<evidence type="ECO:0000256" key="2">
    <source>
        <dbReference type="ARBA" id="ARBA00022475"/>
    </source>
</evidence>
<feature type="compositionally biased region" description="Acidic residues" evidence="18">
    <location>
        <begin position="305"/>
        <end position="315"/>
    </location>
</feature>
<dbReference type="GO" id="GO:0002250">
    <property type="term" value="P:adaptive immune response"/>
    <property type="evidence" value="ECO:0007669"/>
    <property type="project" value="UniProtKB-KW"/>
</dbReference>
<evidence type="ECO:0000256" key="1">
    <source>
        <dbReference type="ARBA" id="ARBA00004251"/>
    </source>
</evidence>
<keyword evidence="5" id="KW-0832">Ubl conjugation</keyword>
<dbReference type="InterPro" id="IPR037677">
    <property type="entry name" value="CD86_IgV"/>
</dbReference>
<keyword evidence="8" id="KW-1064">Adaptive immunity</keyword>
<dbReference type="RefSeq" id="XP_020012966.1">
    <property type="nucleotide sequence ID" value="XM_020157377.1"/>
</dbReference>
<evidence type="ECO:0000256" key="5">
    <source>
        <dbReference type="ARBA" id="ARBA00022843"/>
    </source>
</evidence>
<protein>
    <recommendedName>
        <fullName evidence="16">T-lymphocyte activation antigen CD86</fullName>
    </recommendedName>
    <alternativeName>
        <fullName evidence="17">Activation B7-2 antigen</fullName>
    </alternativeName>
</protein>
<dbReference type="FunFam" id="2.60.40.10:FF:000582">
    <property type="entry name" value="T-lymphocyte activation antigen CD86"/>
    <property type="match status" value="1"/>
</dbReference>
<sequence length="346" mass="38859">MATGYHIVQHRERAFPSSQRVLLGNNALDRGLDEIGDAASLKSKAYFNETAVLPCQFVNSKNLSLSELVVFWQDQETLVLYELYLGKDKFDNVASKYIGRTSFNQDNWTLQLHNVQIKERGLYQCFIHHKAPNGLIHVHQKSTELSVVANFSEPEIVLISNITGKSAINLTCSSKQGYPRPVKLYFCLSTENSTTKYDGDMNISQHNVTQLYDVSISSSIPFPDGESNVTIFCVLQIESMEAELFSQPLPIVPGNTLPVSNQGSYIAAVVLLAGVCAVAIFVSLCKKKKQQRQRQQQRGVSYNETAEEEESEEIEERVSKRRNEEAQCIDHSSEMLSDDKSTTDFN</sequence>
<evidence type="ECO:0000256" key="6">
    <source>
        <dbReference type="ARBA" id="ARBA00022859"/>
    </source>
</evidence>
<gene>
    <name evidence="21" type="primary">Cd86</name>
</gene>
<keyword evidence="11" id="KW-0675">Receptor</keyword>
<dbReference type="GO" id="GO:0007166">
    <property type="term" value="P:cell surface receptor signaling pathway"/>
    <property type="evidence" value="ECO:0007669"/>
    <property type="project" value="TreeGrafter"/>
</dbReference>
<dbReference type="GO" id="GO:0042130">
    <property type="term" value="P:negative regulation of T cell proliferation"/>
    <property type="evidence" value="ECO:0007669"/>
    <property type="project" value="TreeGrafter"/>
</dbReference>
<evidence type="ECO:0000256" key="9">
    <source>
        <dbReference type="ARBA" id="ARBA00023136"/>
    </source>
</evidence>
<dbReference type="GO" id="GO:0046649">
    <property type="term" value="P:lymphocyte activation"/>
    <property type="evidence" value="ECO:0007669"/>
    <property type="project" value="UniProtKB-ARBA"/>
</dbReference>
<accession>A0A8B7U0S5</accession>
<dbReference type="InterPro" id="IPR013106">
    <property type="entry name" value="Ig_V-set"/>
</dbReference>
<evidence type="ECO:0000256" key="14">
    <source>
        <dbReference type="ARBA" id="ARBA00060284"/>
    </source>
</evidence>
<keyword evidence="2" id="KW-1003">Cell membrane</keyword>
<dbReference type="CTD" id="942"/>
<proteinExistence type="predicted"/>
<dbReference type="GO" id="GO:0009897">
    <property type="term" value="C:external side of plasma membrane"/>
    <property type="evidence" value="ECO:0007669"/>
    <property type="project" value="TreeGrafter"/>
</dbReference>
<keyword evidence="12" id="KW-0325">Glycoprotein</keyword>
<dbReference type="FunFam" id="2.60.40.10:FF:000765">
    <property type="entry name" value="CD86 isoform 1"/>
    <property type="match status" value="1"/>
</dbReference>
<dbReference type="InterPro" id="IPR013783">
    <property type="entry name" value="Ig-like_fold"/>
</dbReference>
<keyword evidence="6" id="KW-0391">Immunity</keyword>
<evidence type="ECO:0000256" key="18">
    <source>
        <dbReference type="SAM" id="MobiDB-lite"/>
    </source>
</evidence>
<evidence type="ECO:0000256" key="7">
    <source>
        <dbReference type="ARBA" id="ARBA00022989"/>
    </source>
</evidence>
<dbReference type="PROSITE" id="PS50835">
    <property type="entry name" value="IG_LIKE"/>
    <property type="match status" value="1"/>
</dbReference>
<keyword evidence="4" id="KW-0732">Signal</keyword>
<comment type="subunit">
    <text evidence="15">Homodimer. Interacts with MARCH8. Interacts (via cytoplasmic domain) with PHB1 and PHB2; the interactions increases after priming with CD40. Interacts with CD28.</text>
</comment>
<organism evidence="21">
    <name type="scientific">Castor canadensis</name>
    <name type="common">American beaver</name>
    <dbReference type="NCBI Taxonomy" id="51338"/>
    <lineage>
        <taxon>Eukaryota</taxon>
        <taxon>Metazoa</taxon>
        <taxon>Chordata</taxon>
        <taxon>Craniata</taxon>
        <taxon>Vertebrata</taxon>
        <taxon>Euteleostomi</taxon>
        <taxon>Mammalia</taxon>
        <taxon>Eutheria</taxon>
        <taxon>Euarchontoglires</taxon>
        <taxon>Glires</taxon>
        <taxon>Rodentia</taxon>
        <taxon>Castorimorpha</taxon>
        <taxon>Castoridae</taxon>
        <taxon>Castor</taxon>
    </lineage>
</organism>
<dbReference type="InterPro" id="IPR036179">
    <property type="entry name" value="Ig-like_dom_sf"/>
</dbReference>
<dbReference type="GO" id="GO:0031295">
    <property type="term" value="P:T cell costimulation"/>
    <property type="evidence" value="ECO:0007669"/>
    <property type="project" value="TreeGrafter"/>
</dbReference>
<dbReference type="Gene3D" id="2.60.40.10">
    <property type="entry name" value="Immunoglobulins"/>
    <property type="match status" value="2"/>
</dbReference>
<evidence type="ECO:0000256" key="15">
    <source>
        <dbReference type="ARBA" id="ARBA00062369"/>
    </source>
</evidence>
<keyword evidence="7 19" id="KW-1133">Transmembrane helix</keyword>
<keyword evidence="9 19" id="KW-0472">Membrane</keyword>
<keyword evidence="3 19" id="KW-0812">Transmembrane</keyword>
<evidence type="ECO:0000313" key="21">
    <source>
        <dbReference type="RefSeq" id="XP_020012966.1"/>
    </source>
</evidence>
<dbReference type="OrthoDB" id="5857426at2759"/>
<evidence type="ECO:0000256" key="8">
    <source>
        <dbReference type="ARBA" id="ARBA00023130"/>
    </source>
</evidence>
<evidence type="ECO:0000256" key="12">
    <source>
        <dbReference type="ARBA" id="ARBA00023180"/>
    </source>
</evidence>
<dbReference type="InterPro" id="IPR007110">
    <property type="entry name" value="Ig-like_dom"/>
</dbReference>
<evidence type="ECO:0000256" key="4">
    <source>
        <dbReference type="ARBA" id="ARBA00022729"/>
    </source>
</evidence>
<dbReference type="SMART" id="SM00406">
    <property type="entry name" value="IGv"/>
    <property type="match status" value="1"/>
</dbReference>
<dbReference type="GO" id="GO:0042102">
    <property type="term" value="P:positive regulation of T cell proliferation"/>
    <property type="evidence" value="ECO:0007669"/>
    <property type="project" value="TreeGrafter"/>
</dbReference>
<dbReference type="SUPFAM" id="SSF48726">
    <property type="entry name" value="Immunoglobulin"/>
    <property type="match status" value="1"/>
</dbReference>
<feature type="compositionally biased region" description="Basic and acidic residues" evidence="18">
    <location>
        <begin position="331"/>
        <end position="346"/>
    </location>
</feature>
<name>A0A8B7U0S5_CASCN</name>
<dbReference type="GO" id="GO:0071222">
    <property type="term" value="P:cellular response to lipopolysaccharide"/>
    <property type="evidence" value="ECO:0007669"/>
    <property type="project" value="TreeGrafter"/>
</dbReference>
<evidence type="ECO:0000256" key="16">
    <source>
        <dbReference type="ARBA" id="ARBA00074065"/>
    </source>
</evidence>
<dbReference type="CDD" id="cd16087">
    <property type="entry name" value="IgV_CD86"/>
    <property type="match status" value="1"/>
</dbReference>
<evidence type="ECO:0000256" key="3">
    <source>
        <dbReference type="ARBA" id="ARBA00022692"/>
    </source>
</evidence>
<dbReference type="InterPro" id="IPR051713">
    <property type="entry name" value="T-cell_Activation_Regulation"/>
</dbReference>
<dbReference type="AlphaFoldDB" id="A0A8B7U0S5"/>
<evidence type="ECO:0000256" key="13">
    <source>
        <dbReference type="ARBA" id="ARBA00023319"/>
    </source>
</evidence>
<feature type="compositionally biased region" description="Basic and acidic residues" evidence="18">
    <location>
        <begin position="316"/>
        <end position="325"/>
    </location>
</feature>
<reference evidence="21" key="1">
    <citation type="submission" date="2025-08" db="UniProtKB">
        <authorList>
            <consortium name="RefSeq"/>
        </authorList>
    </citation>
    <scope>IDENTIFICATION</scope>
    <source>
        <tissue evidence="21">Leukocyte</tissue>
    </source>
</reference>